<feature type="non-terminal residue" evidence="7">
    <location>
        <position position="948"/>
    </location>
</feature>
<feature type="compositionally biased region" description="Basic and acidic residues" evidence="1">
    <location>
        <begin position="787"/>
        <end position="811"/>
    </location>
</feature>
<accession>W4IKS6</accession>
<dbReference type="SUPFAM" id="SSF140924">
    <property type="entry name" value="Duffy binding domain-like"/>
    <property type="match status" value="3"/>
</dbReference>
<dbReference type="InterPro" id="IPR004258">
    <property type="entry name" value="DBL"/>
</dbReference>
<reference evidence="7 8" key="2">
    <citation type="submission" date="2013-02" db="EMBL/GenBank/DDBJ databases">
        <title>The Genome Sequence of Plasmodium falciparum NF135/5.C10.</title>
        <authorList>
            <consortium name="The Broad Institute Genome Sequencing Platform"/>
            <consortium name="The Broad Institute Genome Sequencing Center for Infectious Disease"/>
            <person name="Neafsey D."/>
            <person name="Cheeseman I."/>
            <person name="Volkman S."/>
            <person name="Adams J."/>
            <person name="Walker B."/>
            <person name="Young S.K."/>
            <person name="Zeng Q."/>
            <person name="Gargeya S."/>
            <person name="Fitzgerald M."/>
            <person name="Haas B."/>
            <person name="Abouelleil A."/>
            <person name="Alvarado L."/>
            <person name="Arachchi H.M."/>
            <person name="Berlin A.M."/>
            <person name="Chapman S.B."/>
            <person name="Dewar J."/>
            <person name="Goldberg J."/>
            <person name="Griggs A."/>
            <person name="Gujja S."/>
            <person name="Hansen M."/>
            <person name="Howarth C."/>
            <person name="Imamovic A."/>
            <person name="Larimer J."/>
            <person name="McCowan C."/>
            <person name="Murphy C."/>
            <person name="Neiman D."/>
            <person name="Pearson M."/>
            <person name="Priest M."/>
            <person name="Roberts A."/>
            <person name="Saif S."/>
            <person name="Shea T."/>
            <person name="Sisk P."/>
            <person name="Sykes S."/>
            <person name="Wortman J."/>
            <person name="Nusbaum C."/>
            <person name="Birren B."/>
        </authorList>
    </citation>
    <scope>NUCLEOTIDE SEQUENCE [LARGE SCALE GENOMIC DNA]</scope>
    <source>
        <strain evidence="7 8">NF135/5.C10</strain>
    </source>
</reference>
<dbReference type="Pfam" id="PF05424">
    <property type="entry name" value="Duffy_binding"/>
    <property type="match status" value="1"/>
</dbReference>
<dbReference type="EMBL" id="KI926039">
    <property type="protein sequence ID" value="ETW43705.1"/>
    <property type="molecule type" value="Genomic_DNA"/>
</dbReference>
<dbReference type="GO" id="GO:0046789">
    <property type="term" value="F:host cell surface receptor binding"/>
    <property type="evidence" value="ECO:0007669"/>
    <property type="project" value="InterPro"/>
</dbReference>
<proteinExistence type="predicted"/>
<gene>
    <name evidence="7" type="ORF">PFNF135_01829</name>
</gene>
<dbReference type="InterPro" id="IPR008602">
    <property type="entry name" value="Duffy-antigen-binding"/>
</dbReference>
<organism evidence="7 8">
    <name type="scientific">Plasmodium falciparum NF135/5.C10</name>
    <dbReference type="NCBI Taxonomy" id="1036726"/>
    <lineage>
        <taxon>Eukaryota</taxon>
        <taxon>Sar</taxon>
        <taxon>Alveolata</taxon>
        <taxon>Apicomplexa</taxon>
        <taxon>Aconoidasida</taxon>
        <taxon>Haemosporida</taxon>
        <taxon>Plasmodiidae</taxon>
        <taxon>Plasmodium</taxon>
        <taxon>Plasmodium (Laverania)</taxon>
    </lineage>
</organism>
<dbReference type="Gene3D" id="1.20.58.830">
    <property type="match status" value="2"/>
</dbReference>
<protein>
    <recommendedName>
        <fullName evidence="9">Duffy-binding-like domain-containing protein</fullName>
    </recommendedName>
</protein>
<name>W4IKS6_PLAFA</name>
<feature type="region of interest" description="Disordered" evidence="1">
    <location>
        <begin position="787"/>
        <end position="882"/>
    </location>
</feature>
<dbReference type="InterPro" id="IPR054595">
    <property type="entry name" value="DBL_C"/>
</dbReference>
<evidence type="ECO:0000313" key="7">
    <source>
        <dbReference type="EMBL" id="ETW43705.1"/>
    </source>
</evidence>
<feature type="domain" description="Duffy-binding-like" evidence="2">
    <location>
        <begin position="630"/>
        <end position="792"/>
    </location>
</feature>
<feature type="compositionally biased region" description="Polar residues" evidence="1">
    <location>
        <begin position="918"/>
        <end position="929"/>
    </location>
</feature>
<feature type="domain" description="PfEMP1 CIDRalpha1" evidence="5">
    <location>
        <begin position="539"/>
        <end position="580"/>
    </location>
</feature>
<feature type="domain" description="Duffy-antigen binding" evidence="3">
    <location>
        <begin position="115"/>
        <end position="309"/>
    </location>
</feature>
<dbReference type="InterPro" id="IPR029210">
    <property type="entry name" value="PfEMP1_NTS"/>
</dbReference>
<feature type="compositionally biased region" description="Acidic residues" evidence="1">
    <location>
        <begin position="817"/>
        <end position="856"/>
    </location>
</feature>
<evidence type="ECO:0000259" key="4">
    <source>
        <dbReference type="Pfam" id="PF15447"/>
    </source>
</evidence>
<evidence type="ECO:0000313" key="8">
    <source>
        <dbReference type="Proteomes" id="UP000019114"/>
    </source>
</evidence>
<dbReference type="Gene3D" id="1.20.1310.20">
    <property type="entry name" value="Duffy-antigen binding domain"/>
    <property type="match status" value="1"/>
</dbReference>
<evidence type="ECO:0000259" key="5">
    <source>
        <dbReference type="Pfam" id="PF21807"/>
    </source>
</evidence>
<dbReference type="Proteomes" id="UP000019114">
    <property type="component" value="Unassembled WGS sequence"/>
</dbReference>
<dbReference type="InterPro" id="IPR049158">
    <property type="entry name" value="PfEMP1_CIDRalpha1_dom"/>
</dbReference>
<dbReference type="FunFam" id="1.20.1310.20:FF:000001">
    <property type="entry name" value="Erythrocyte membrane protein 1, PfEMP1"/>
    <property type="match status" value="1"/>
</dbReference>
<feature type="domain" description="Plasmodium falciparum erythrocyte membrane protein-1 N-terminal segment" evidence="4">
    <location>
        <begin position="22"/>
        <end position="58"/>
    </location>
</feature>
<evidence type="ECO:0000259" key="6">
    <source>
        <dbReference type="Pfam" id="PF22672"/>
    </source>
</evidence>
<dbReference type="AlphaFoldDB" id="W4IKS6"/>
<dbReference type="GO" id="GO:0016020">
    <property type="term" value="C:membrane"/>
    <property type="evidence" value="ECO:0007669"/>
    <property type="project" value="InterPro"/>
</dbReference>
<feature type="domain" description="Duffy-binding-like" evidence="6">
    <location>
        <begin position="313"/>
        <end position="468"/>
    </location>
</feature>
<evidence type="ECO:0008006" key="9">
    <source>
        <dbReference type="Google" id="ProtNLM"/>
    </source>
</evidence>
<dbReference type="FunFam" id="1.20.58.830:FF:000004">
    <property type="entry name" value="Erythrocyte membrane protein 1, PfEMP1"/>
    <property type="match status" value="1"/>
</dbReference>
<evidence type="ECO:0000256" key="1">
    <source>
        <dbReference type="SAM" id="MobiDB-lite"/>
    </source>
</evidence>
<dbReference type="Pfam" id="PF21807">
    <property type="entry name" value="PfEMP1_CIDRalpha1_dom"/>
    <property type="match status" value="1"/>
</dbReference>
<dbReference type="Pfam" id="PF15447">
    <property type="entry name" value="NTS"/>
    <property type="match status" value="1"/>
</dbReference>
<evidence type="ECO:0000259" key="3">
    <source>
        <dbReference type="Pfam" id="PF05424"/>
    </source>
</evidence>
<dbReference type="FunFam" id="1.20.58.830:FF:000003">
    <property type="entry name" value="Erythrocyte membrane protein 1, PfEMP1"/>
    <property type="match status" value="1"/>
</dbReference>
<evidence type="ECO:0000259" key="2">
    <source>
        <dbReference type="Pfam" id="PF03011"/>
    </source>
</evidence>
<reference evidence="7 8" key="1">
    <citation type="submission" date="2013-02" db="EMBL/GenBank/DDBJ databases">
        <title>The Genome Annotation of Plasmodium falciparum NF135/5.C10.</title>
        <authorList>
            <consortium name="The Broad Institute Genome Sequencing Platform"/>
            <consortium name="The Broad Institute Genome Sequencing Center for Infectious Disease"/>
            <person name="Neafsey D."/>
            <person name="Hoffman S."/>
            <person name="Volkman S."/>
            <person name="Rosenthal P."/>
            <person name="Walker B."/>
            <person name="Young S.K."/>
            <person name="Zeng Q."/>
            <person name="Gargeya S."/>
            <person name="Fitzgerald M."/>
            <person name="Haas B."/>
            <person name="Abouelleil A."/>
            <person name="Allen A.W."/>
            <person name="Alvarado L."/>
            <person name="Arachchi H.M."/>
            <person name="Berlin A.M."/>
            <person name="Chapman S.B."/>
            <person name="Gainer-Dewar J."/>
            <person name="Goldberg J."/>
            <person name="Griggs A."/>
            <person name="Gujja S."/>
            <person name="Hansen M."/>
            <person name="Howarth C."/>
            <person name="Imamovic A."/>
            <person name="Ireland A."/>
            <person name="Larimer J."/>
            <person name="McCowan C."/>
            <person name="Murphy C."/>
            <person name="Pearson M."/>
            <person name="Poon T.W."/>
            <person name="Priest M."/>
            <person name="Roberts A."/>
            <person name="Saif S."/>
            <person name="Shea T."/>
            <person name="Sisk P."/>
            <person name="Sykes S."/>
            <person name="Wortman J."/>
            <person name="Nusbaum C."/>
            <person name="Birren B."/>
        </authorList>
    </citation>
    <scope>NUCLEOTIDE SEQUENCE [LARGE SCALE GENOMIC DNA]</scope>
    <source>
        <strain evidence="7 8">NF135/5.C10</strain>
    </source>
</reference>
<dbReference type="Pfam" id="PF03011">
    <property type="entry name" value="PFEMP"/>
    <property type="match status" value="1"/>
</dbReference>
<sequence length="948" mass="106673">MAPTNRGGHGGKDEEDRIDDTSAKHLLDSIGKRVHAQVQNEAAGRGGSELKGLLSLATFSSEETGETNDPCIFNYTKVIKATDNNETCGKGKEDRFSKNRIAEYDKKKIRGNNGGASAPYRKLSLCNKNLETINIDIIDNKQKLLAEVCMAAKYEGNSIKTHYPKYQATYGDSPSELCTVLARSFADIGDIVRGKDLYIRNKKKDKLEENLQKIFAKIYHNLTDHKAKERYKDTDKNYYKLREDWWEANRETVWKAITCDADGSYFRKTCSDEQGESIANHKCRCPKTSGGKANDQVPTYFDYVPQFLRWFEEWAEDFCRKKKKYVDIVKTYCRKKDNSSDDRYCSRNGYDCEKTVNARGKVRMGKGCTDCFFACNPYIDWINNQKEQFDKQVKKYTKEITSGGGRAKRAARSSGSNSDNNGYEKIFYKKLKGEYRTVDAFLGLLNNEKACTAVKDSEGGKIDFKQVKSADVTVPGGGTSDTSGTNDKEKGTFYRSDYCQPCPLCGMKKTSEGKFEEKSGGRCTSGKLYEPTSGAIPTDNTILKSGEGKDDIEEKLDAFCKTEDDKSLYAAWKCYKHNEVKKVQGQGEEEDEDEEDVNDVKAAGGLCILQNTNKKNLKDPEEFQKTFYDFFYYWVAHMLKDSIHWRTKKLDKCLQNGTKIICKKGCHGKCDCYKRWIGIKEKEWENIKKHFNKQDDIVQETQTDAGVTLAALLELEFLKGESTDDSEEKSENSLNAEELKHLKHIKKLLDEDEQNTQEADAAPAGKKKTLMDKLIDHELNDAKDCLGTHKDDQCKPQEQESVARSDSRSRDTTPPASEEEPDNEDDAENADEDEDDDDDDDEESEDHQEDKDDGAEVETPKETAATTPGVKPPPAPAGPDVCKIVDGILTKDTLQEACKQKYGGNNSRLGWKCVTPSGKPSDTTGSSGEPTGGKDGATCIPPRRRRLY</sequence>
<dbReference type="InterPro" id="IPR042202">
    <property type="entry name" value="Duffy-ag-bd_sf"/>
</dbReference>
<dbReference type="Pfam" id="PF22672">
    <property type="entry name" value="DBL_C"/>
    <property type="match status" value="1"/>
</dbReference>
<feature type="region of interest" description="Disordered" evidence="1">
    <location>
        <begin position="901"/>
        <end position="948"/>
    </location>
</feature>